<dbReference type="InterPro" id="IPR053233">
    <property type="entry name" value="ABRA-related"/>
</dbReference>
<reference evidence="1" key="1">
    <citation type="submission" date="2014-05" db="EMBL/GenBank/DDBJ databases">
        <title>The transcriptome of the halophilic microalga Tetraselmis sp. GSL018 isolated from the Great Salt Lake, Utah.</title>
        <authorList>
            <person name="Jinkerson R.E."/>
            <person name="D'Adamo S."/>
            <person name="Posewitz M.C."/>
        </authorList>
    </citation>
    <scope>NUCLEOTIDE SEQUENCE</scope>
    <source>
        <strain evidence="1">GSL018</strain>
    </source>
</reference>
<accession>A0A061SLJ8</accession>
<gene>
    <name evidence="1" type="ORF">TSPGSL018_2142</name>
</gene>
<name>A0A061SLJ8_9CHLO</name>
<protein>
    <submittedName>
        <fullName evidence="1">Viral atype inclusion protein</fullName>
    </submittedName>
</protein>
<dbReference type="EMBL" id="GBEZ01000996">
    <property type="protein sequence ID" value="JAC83939.1"/>
    <property type="molecule type" value="Transcribed_RNA"/>
</dbReference>
<proteinExistence type="predicted"/>
<sequence>MAGQSVILEEEIDENFEPSREEVLEYAKWLGMKLPQDEELLWIARDGLKAPLPEHWKPW</sequence>
<evidence type="ECO:0000313" key="1">
    <source>
        <dbReference type="EMBL" id="JAC83939.1"/>
    </source>
</evidence>
<organism evidence="1">
    <name type="scientific">Tetraselmis sp. GSL018</name>
    <dbReference type="NCBI Taxonomy" id="582737"/>
    <lineage>
        <taxon>Eukaryota</taxon>
        <taxon>Viridiplantae</taxon>
        <taxon>Chlorophyta</taxon>
        <taxon>core chlorophytes</taxon>
        <taxon>Chlorodendrophyceae</taxon>
        <taxon>Chlorodendrales</taxon>
        <taxon>Chlorodendraceae</taxon>
        <taxon>Tetraselmis</taxon>
    </lineage>
</organism>
<dbReference type="PANTHER" id="PTHR21715">
    <property type="entry name" value="RH04127P"/>
    <property type="match status" value="1"/>
</dbReference>
<dbReference type="Gene3D" id="3.30.1470.10">
    <property type="entry name" value="Photosystem I PsaD, reaction center subunit II"/>
    <property type="match status" value="1"/>
</dbReference>
<dbReference type="PANTHER" id="PTHR21715:SF0">
    <property type="entry name" value="RH04127P"/>
    <property type="match status" value="1"/>
</dbReference>
<dbReference type="AlphaFoldDB" id="A0A061SLJ8"/>